<dbReference type="PANTHER" id="PTHR31060:SF4">
    <property type="entry name" value="1,8-CINEOLE SYNTHASE"/>
    <property type="match status" value="1"/>
</dbReference>
<organism evidence="2 3">
    <name type="scientific">Zingiber officinale</name>
    <name type="common">Ginger</name>
    <name type="synonym">Amomum zingiber</name>
    <dbReference type="NCBI Taxonomy" id="94328"/>
    <lineage>
        <taxon>Eukaryota</taxon>
        <taxon>Viridiplantae</taxon>
        <taxon>Streptophyta</taxon>
        <taxon>Embryophyta</taxon>
        <taxon>Tracheophyta</taxon>
        <taxon>Spermatophyta</taxon>
        <taxon>Magnoliopsida</taxon>
        <taxon>Liliopsida</taxon>
        <taxon>Zingiberales</taxon>
        <taxon>Zingiberaceae</taxon>
        <taxon>Zingiber</taxon>
    </lineage>
</organism>
<comment type="caution">
    <text evidence="2">The sequence shown here is derived from an EMBL/GenBank/DDBJ whole genome shotgun (WGS) entry which is preliminary data.</text>
</comment>
<dbReference type="InterPro" id="IPR038920">
    <property type="entry name" value="At3g05675-like"/>
</dbReference>
<evidence type="ECO:0000313" key="2">
    <source>
        <dbReference type="EMBL" id="KAG6519153.1"/>
    </source>
</evidence>
<reference evidence="2 3" key="1">
    <citation type="submission" date="2020-08" db="EMBL/GenBank/DDBJ databases">
        <title>Plant Genome Project.</title>
        <authorList>
            <person name="Zhang R.-G."/>
        </authorList>
    </citation>
    <scope>NUCLEOTIDE SEQUENCE [LARGE SCALE GENOMIC DNA]</scope>
    <source>
        <tissue evidence="2">Rhizome</tissue>
    </source>
</reference>
<dbReference type="PANTHER" id="PTHR31060">
    <property type="entry name" value="OSJNBA0011J08.25 PROTEIN-RELATED"/>
    <property type="match status" value="1"/>
</dbReference>
<dbReference type="UniPathway" id="UPA00143"/>
<evidence type="ECO:0000313" key="3">
    <source>
        <dbReference type="Proteomes" id="UP000734854"/>
    </source>
</evidence>
<dbReference type="EMBL" id="JACMSC010000006">
    <property type="protein sequence ID" value="KAG6519153.1"/>
    <property type="molecule type" value="Genomic_DNA"/>
</dbReference>
<accession>A0A8J5LKA0</accession>
<dbReference type="AlphaFoldDB" id="A0A8J5LKA0"/>
<sequence length="374" mass="40680">MPFLPPQVSFPMDENTKFVGAAGVCVDALSSLFLRFLSDGPRLFLFSSGDGGRILRRFLFCSLHILFSILSLLLSRLASFVPPSPPLPRTSAPPLPLPSTSDSTSAGRALSRVLSAVSLVPVASRKYDLVRSIAERILDGNLVGGSDELQELNRSSLAAAFSRSIALLEAAVEAEASPASVDGGKIMEALGALRSRVRRWAAPAGDGRFGASAEKLAAETLWLGQKMAESGVASEAVASWGSASRLGALAISAEPRLQVGLVRVCVFLFKHTNSKELERDDGKDTTTSRLPMLKTWLPLLCHACCGVDSSILSIREKADMVSILEEMIEKLTWEEQEDVLSQWLHHFICADSDWPNLESCYMRWYSESRKLPLK</sequence>
<keyword evidence="3" id="KW-1185">Reference proteome</keyword>
<dbReference type="Proteomes" id="UP000734854">
    <property type="component" value="Unassembled WGS sequence"/>
</dbReference>
<keyword evidence="1" id="KW-1133">Transmembrane helix</keyword>
<feature type="transmembrane region" description="Helical" evidence="1">
    <location>
        <begin position="58"/>
        <end position="78"/>
    </location>
</feature>
<keyword evidence="1" id="KW-0812">Transmembrane</keyword>
<name>A0A8J5LKA0_ZINOF</name>
<gene>
    <name evidence="2" type="ORF">ZIOFF_022642</name>
</gene>
<feature type="transmembrane region" description="Helical" evidence="1">
    <location>
        <begin position="18"/>
        <end position="37"/>
    </location>
</feature>
<evidence type="ECO:0000256" key="1">
    <source>
        <dbReference type="SAM" id="Phobius"/>
    </source>
</evidence>
<keyword evidence="1" id="KW-0472">Membrane</keyword>
<protein>
    <submittedName>
        <fullName evidence="2">Uncharacterized protein</fullName>
    </submittedName>
</protein>
<dbReference type="GO" id="GO:0016567">
    <property type="term" value="P:protein ubiquitination"/>
    <property type="evidence" value="ECO:0007669"/>
    <property type="project" value="UniProtKB-UniPathway"/>
</dbReference>
<proteinExistence type="predicted"/>